<dbReference type="AlphaFoldDB" id="A0A843WSM1"/>
<proteinExistence type="predicted"/>
<accession>A0A843WSM1</accession>
<sequence>MGEAAASAEIGGRDVDDGRWWRPRQRRRQQVAASSAVTMVAGILGGVRVRRPQRRPSVVWCERERGQEGSVRRQLDIQLIGVELRRVFLFGGRSLCRDPSAPAKANDTGGEQAKGQQELHWSRLRAFKLYSELKKGSSTPISPEARLTSFLNTLFFTIGHPKKAKISTVANLVPTDFACSSASFQNRELRVDNAAT</sequence>
<dbReference type="EMBL" id="NMUH01004763">
    <property type="protein sequence ID" value="MQM10756.1"/>
    <property type="molecule type" value="Genomic_DNA"/>
</dbReference>
<dbReference type="OrthoDB" id="680041at2759"/>
<reference evidence="1" key="1">
    <citation type="submission" date="2017-07" db="EMBL/GenBank/DDBJ databases">
        <title>Taro Niue Genome Assembly and Annotation.</title>
        <authorList>
            <person name="Atibalentja N."/>
            <person name="Keating K."/>
            <person name="Fields C.J."/>
        </authorList>
    </citation>
    <scope>NUCLEOTIDE SEQUENCE</scope>
    <source>
        <strain evidence="1">Niue_2</strain>
        <tissue evidence="1">Leaf</tissue>
    </source>
</reference>
<name>A0A843WSM1_COLES</name>
<protein>
    <submittedName>
        <fullName evidence="1">Uncharacterized protein</fullName>
    </submittedName>
</protein>
<gene>
    <name evidence="1" type="ORF">Taro_043656</name>
</gene>
<keyword evidence="2" id="KW-1185">Reference proteome</keyword>
<organism evidence="1 2">
    <name type="scientific">Colocasia esculenta</name>
    <name type="common">Wild taro</name>
    <name type="synonym">Arum esculentum</name>
    <dbReference type="NCBI Taxonomy" id="4460"/>
    <lineage>
        <taxon>Eukaryota</taxon>
        <taxon>Viridiplantae</taxon>
        <taxon>Streptophyta</taxon>
        <taxon>Embryophyta</taxon>
        <taxon>Tracheophyta</taxon>
        <taxon>Spermatophyta</taxon>
        <taxon>Magnoliopsida</taxon>
        <taxon>Liliopsida</taxon>
        <taxon>Araceae</taxon>
        <taxon>Aroideae</taxon>
        <taxon>Colocasieae</taxon>
        <taxon>Colocasia</taxon>
    </lineage>
</organism>
<dbReference type="Proteomes" id="UP000652761">
    <property type="component" value="Unassembled WGS sequence"/>
</dbReference>
<evidence type="ECO:0000313" key="2">
    <source>
        <dbReference type="Proteomes" id="UP000652761"/>
    </source>
</evidence>
<evidence type="ECO:0000313" key="1">
    <source>
        <dbReference type="EMBL" id="MQM10756.1"/>
    </source>
</evidence>
<comment type="caution">
    <text evidence="1">The sequence shown here is derived from an EMBL/GenBank/DDBJ whole genome shotgun (WGS) entry which is preliminary data.</text>
</comment>